<dbReference type="HOGENOM" id="CLU_1200792_0_0_1"/>
<dbReference type="InParanoid" id="Q9NA97"/>
<feature type="signal peptide" evidence="2">
    <location>
        <begin position="1"/>
        <end position="16"/>
    </location>
</feature>
<dbReference type="eggNOG" id="ENOG502TGWN">
    <property type="taxonomic scope" value="Eukaryota"/>
</dbReference>
<proteinExistence type="evidence at protein level"/>
<protein>
    <submittedName>
        <fullName evidence="3">Neuropeptide-Like Protein</fullName>
    </submittedName>
</protein>
<gene>
    <name evidence="3" type="ORF">CELE_Y53F4B.23</name>
    <name evidence="3 5" type="ORF">Y53F4B.23</name>
</gene>
<dbReference type="SMR" id="Q9NA97"/>
<evidence type="ECO:0000313" key="3">
    <source>
        <dbReference type="EMBL" id="CAB70111.3"/>
    </source>
</evidence>
<dbReference type="STRING" id="6239.Y53F4B.23.1"/>
<dbReference type="OMA" id="FHVNPEY"/>
<dbReference type="PaxDb" id="6239-Y53F4B.23"/>
<dbReference type="PeptideAtlas" id="Q9NA97"/>
<dbReference type="UCSC" id="Y53F4B.23">
    <property type="organism name" value="c. elegans"/>
</dbReference>
<dbReference type="KEGG" id="cel:CELE_Y53F4B.23"/>
<dbReference type="EMBL" id="BX284602">
    <property type="protein sequence ID" value="CAB70111.3"/>
    <property type="molecule type" value="Genomic_DNA"/>
</dbReference>
<accession>Q9NA97</accession>
<evidence type="ECO:0000313" key="5">
    <source>
        <dbReference type="WormBase" id="Y53F4B.23"/>
    </source>
</evidence>
<dbReference type="WormBase" id="Y53F4B.23">
    <property type="protein sequence ID" value="CE48759"/>
    <property type="gene ID" value="WBGene00013169"/>
</dbReference>
<organism evidence="3 4">
    <name type="scientific">Caenorhabditis elegans</name>
    <dbReference type="NCBI Taxonomy" id="6239"/>
    <lineage>
        <taxon>Eukaryota</taxon>
        <taxon>Metazoa</taxon>
        <taxon>Ecdysozoa</taxon>
        <taxon>Nematoda</taxon>
        <taxon>Chromadorea</taxon>
        <taxon>Rhabditida</taxon>
        <taxon>Rhabditina</taxon>
        <taxon>Rhabditomorpha</taxon>
        <taxon>Rhabditoidea</taxon>
        <taxon>Rhabditidae</taxon>
        <taxon>Peloderinae</taxon>
        <taxon>Caenorhabditis</taxon>
    </lineage>
</organism>
<evidence type="ECO:0007829" key="6">
    <source>
        <dbReference type="PeptideAtlas" id="Q9NA97"/>
    </source>
</evidence>
<dbReference type="AlphaFoldDB" id="Q9NA97"/>
<dbReference type="RefSeq" id="NP_497109.3">
    <property type="nucleotide sequence ID" value="NM_064708.6"/>
</dbReference>
<dbReference type="GeneID" id="190220"/>
<feature type="region of interest" description="Disordered" evidence="1">
    <location>
        <begin position="55"/>
        <end position="93"/>
    </location>
</feature>
<evidence type="ECO:0000256" key="1">
    <source>
        <dbReference type="SAM" id="MobiDB-lite"/>
    </source>
</evidence>
<dbReference type="Proteomes" id="UP000001940">
    <property type="component" value="Chromosome II"/>
</dbReference>
<evidence type="ECO:0000256" key="2">
    <source>
        <dbReference type="SAM" id="SignalP"/>
    </source>
</evidence>
<sequence length="206" mass="22845">MKISLIFIAFIAICSSTTVYKVRKVIRRAEARHSAADDDLDMAAAELVFKEQSSLNSGADRIEGPPRKLPFGTEHAAEKASEHTGAPSAEPTFSDLQKTQLEDIKNDENALALKSSMVGKGTEESDAPFAHGVNDGETSKVLAWQRPLASHGRQVAYDFHVNPEYPQFAPRAHGLVGIPDGWNLDRTIDEEFKSGFRNVNFRRRRH</sequence>
<dbReference type="OrthoDB" id="5848256at2759"/>
<dbReference type="AGR" id="WB:WBGene00013169"/>
<keyword evidence="4" id="KW-1185">Reference proteome</keyword>
<name>Q9NA97_CAEEL</name>
<keyword evidence="2" id="KW-0732">Signal</keyword>
<dbReference type="FunCoup" id="Q9NA97">
    <property type="interactions" value="339"/>
</dbReference>
<dbReference type="CTD" id="190220"/>
<keyword evidence="6" id="KW-1267">Proteomics identification</keyword>
<reference evidence="3 4" key="1">
    <citation type="journal article" date="1998" name="Science">
        <title>Genome sequence of the nematode C. elegans: a platform for investigating biology.</title>
        <authorList>
            <consortium name="The C. elegans sequencing consortium"/>
            <person name="Sulson J.E."/>
            <person name="Waterston R."/>
        </authorList>
    </citation>
    <scope>NUCLEOTIDE SEQUENCE [LARGE SCALE GENOMIC DNA]</scope>
    <source>
        <strain evidence="3 4">Bristol N2</strain>
    </source>
</reference>
<feature type="chain" id="PRO_5004335373" evidence="2">
    <location>
        <begin position="17"/>
        <end position="206"/>
    </location>
</feature>
<dbReference type="Bgee" id="WBGene00013169">
    <property type="expression patterns" value="Expressed in material anatomical entity and 3 other cell types or tissues"/>
</dbReference>
<evidence type="ECO:0000313" key="4">
    <source>
        <dbReference type="Proteomes" id="UP000001940"/>
    </source>
</evidence>